<organism evidence="1 2">
    <name type="scientific">Burkholderia gladioli</name>
    <name type="common">Pseudomonas marginata</name>
    <name type="synonym">Phytomonas marginata</name>
    <dbReference type="NCBI Taxonomy" id="28095"/>
    <lineage>
        <taxon>Bacteria</taxon>
        <taxon>Pseudomonadati</taxon>
        <taxon>Pseudomonadota</taxon>
        <taxon>Betaproteobacteria</taxon>
        <taxon>Burkholderiales</taxon>
        <taxon>Burkholderiaceae</taxon>
        <taxon>Burkholderia</taxon>
    </lineage>
</organism>
<dbReference type="Proteomes" id="UP000220629">
    <property type="component" value="Unassembled WGS sequence"/>
</dbReference>
<evidence type="ECO:0000313" key="2">
    <source>
        <dbReference type="Proteomes" id="UP000220629"/>
    </source>
</evidence>
<reference evidence="2" key="1">
    <citation type="submission" date="2017-09" db="EMBL/GenBank/DDBJ databases">
        <title>FDA dAtabase for Regulatory Grade micrObial Sequences (FDA-ARGOS): Supporting development and validation of Infectious Disease Dx tests.</title>
        <authorList>
            <person name="Minogue T."/>
            <person name="Wolcott M."/>
            <person name="Wasieloski L."/>
            <person name="Aguilar W."/>
            <person name="Moore D."/>
            <person name="Tallon L."/>
            <person name="Sadzewicz L."/>
            <person name="Ott S."/>
            <person name="Zhao X."/>
            <person name="Nagaraj S."/>
            <person name="Vavikolanu K."/>
            <person name="Aluvathingal J."/>
            <person name="Nadendla S."/>
            <person name="Sichtig H."/>
        </authorList>
    </citation>
    <scope>NUCLEOTIDE SEQUENCE [LARGE SCALE GENOMIC DNA]</scope>
    <source>
        <strain evidence="2">FDAARGOS_390</strain>
    </source>
</reference>
<dbReference type="RefSeq" id="WP_096751693.1">
    <property type="nucleotide sequence ID" value="NZ_CADEPO010000008.1"/>
</dbReference>
<sequence length="75" mass="7479">MATAISGKIDISALASAIEEKKGGGALPKDAGMQALGALMQGLGKGIAEKGSPLPRDASLADLFSKMPPGSFHKA</sequence>
<comment type="caution">
    <text evidence="1">The sequence shown here is derived from an EMBL/GenBank/DDBJ whole genome shotgun (WGS) entry which is preliminary data.</text>
</comment>
<protein>
    <submittedName>
        <fullName evidence="1">Uncharacterized protein</fullName>
    </submittedName>
</protein>
<name>A0A2A7SIM1_BURGA</name>
<proteinExistence type="predicted"/>
<gene>
    <name evidence="1" type="ORF">CRM94_15180</name>
</gene>
<accession>A0A2A7SIM1</accession>
<evidence type="ECO:0000313" key="1">
    <source>
        <dbReference type="EMBL" id="PEH43382.1"/>
    </source>
</evidence>
<dbReference type="EMBL" id="PDDY01000001">
    <property type="protein sequence ID" value="PEH43382.1"/>
    <property type="molecule type" value="Genomic_DNA"/>
</dbReference>
<dbReference type="AlphaFoldDB" id="A0A2A7SIM1"/>